<organism evidence="1 2">
    <name type="scientific">Favolaschia claudopus</name>
    <dbReference type="NCBI Taxonomy" id="2862362"/>
    <lineage>
        <taxon>Eukaryota</taxon>
        <taxon>Fungi</taxon>
        <taxon>Dikarya</taxon>
        <taxon>Basidiomycota</taxon>
        <taxon>Agaricomycotina</taxon>
        <taxon>Agaricomycetes</taxon>
        <taxon>Agaricomycetidae</taxon>
        <taxon>Agaricales</taxon>
        <taxon>Marasmiineae</taxon>
        <taxon>Mycenaceae</taxon>
        <taxon>Favolaschia</taxon>
    </lineage>
</organism>
<proteinExistence type="predicted"/>
<dbReference type="AlphaFoldDB" id="A0AAW0EFN8"/>
<name>A0AAW0EFN8_9AGAR</name>
<reference evidence="1 2" key="1">
    <citation type="journal article" date="2024" name="J Genomics">
        <title>Draft genome sequencing and assembly of Favolaschia claudopus CIRM-BRFM 2984 isolated from oak limbs.</title>
        <authorList>
            <person name="Navarro D."/>
            <person name="Drula E."/>
            <person name="Chaduli D."/>
            <person name="Cazenave R."/>
            <person name="Ahrendt S."/>
            <person name="Wang J."/>
            <person name="Lipzen A."/>
            <person name="Daum C."/>
            <person name="Barry K."/>
            <person name="Grigoriev I.V."/>
            <person name="Favel A."/>
            <person name="Rosso M.N."/>
            <person name="Martin F."/>
        </authorList>
    </citation>
    <scope>NUCLEOTIDE SEQUENCE [LARGE SCALE GENOMIC DNA]</scope>
    <source>
        <strain evidence="1 2">CIRM-BRFM 2984</strain>
    </source>
</reference>
<sequence length="474" mass="53471">MLPKKLTLDALVEDVLNLIVSYCDVAGVVALSGTSKYLHRLASRKSVWLDLVWHLRRRGYINRQLDYEDLKSLPTQQLVGLVKRAVHGPQTWASMTSEPTPPAFSRATRRAVNIFRKLLRWDPPPLSPPISHYVVLHPEMQVPWYRDSTAKLLPGGTHVFVASLNRLDSLSVAEDRLIWRHSPLQFEHQTRISDHDVCLLEDERVVIAICQLTQTHSQPNFIEIFTLDLATNVANKELSSTIPGDLSSDCYCEVCGDIVAVRFRYSPTHLVTVLLINWRMASSIFLADDCLISLALAPGYLVMSFLDSLAGNQLAAIPLKAIIAWRPYGSDFPGPPPTKVAELATDTYDSIRLNIHSLLGPHRSLWVYESPLHPGRFKVWLHAILKGNLHNLGLCSYEFHENETGTQVSWRFIASSCFPEMIIGRGMSLWGHTHGTRFHRHRHNHGIFSPVHLSPLSGAITYSTDTELAILYYD</sequence>
<gene>
    <name evidence="1" type="ORF">R3P38DRAFT_2834265</name>
</gene>
<protein>
    <recommendedName>
        <fullName evidence="3">F-box domain-containing protein</fullName>
    </recommendedName>
</protein>
<dbReference type="Proteomes" id="UP001362999">
    <property type="component" value="Unassembled WGS sequence"/>
</dbReference>
<keyword evidence="2" id="KW-1185">Reference proteome</keyword>
<dbReference type="EMBL" id="JAWWNJ010000002">
    <property type="protein sequence ID" value="KAK7062248.1"/>
    <property type="molecule type" value="Genomic_DNA"/>
</dbReference>
<dbReference type="InterPro" id="IPR036047">
    <property type="entry name" value="F-box-like_dom_sf"/>
</dbReference>
<comment type="caution">
    <text evidence="1">The sequence shown here is derived from an EMBL/GenBank/DDBJ whole genome shotgun (WGS) entry which is preliminary data.</text>
</comment>
<evidence type="ECO:0008006" key="3">
    <source>
        <dbReference type="Google" id="ProtNLM"/>
    </source>
</evidence>
<dbReference type="SUPFAM" id="SSF81383">
    <property type="entry name" value="F-box domain"/>
    <property type="match status" value="1"/>
</dbReference>
<accession>A0AAW0EFN8</accession>
<evidence type="ECO:0000313" key="1">
    <source>
        <dbReference type="EMBL" id="KAK7062248.1"/>
    </source>
</evidence>
<evidence type="ECO:0000313" key="2">
    <source>
        <dbReference type="Proteomes" id="UP001362999"/>
    </source>
</evidence>